<gene>
    <name evidence="4" type="ORF">SAMN05661077_0971</name>
</gene>
<dbReference type="Pfam" id="PF22106">
    <property type="entry name" value="NGO1945_C"/>
    <property type="match status" value="1"/>
</dbReference>
<sequence>MSRRGGDEPAPPAALREQQEALTAHLRDPDRHPPPPGLDERGRSVYRRLVFNNLHGLLASTFPVLRRTLDEEAWRELVADFLADHRAATPYFPRVAEEFLAYLAEGRGERPEDPPFLPELAHYEWAELALYTADEDPSGVPADPDGDLLTGTPVRSPLAWSLRYRSPVHRIGPDFRPEEPPGAPTCLVVYRDRADAVGFLEINPVTARLLELMEQEPAPGAELLRRIAAEIAHPDPERVVAFGADILADLRQRDVVLGTFP</sequence>
<organism evidence="4 5">
    <name type="scientific">Thiohalorhabdus denitrificans</name>
    <dbReference type="NCBI Taxonomy" id="381306"/>
    <lineage>
        <taxon>Bacteria</taxon>
        <taxon>Pseudomonadati</taxon>
        <taxon>Pseudomonadota</taxon>
        <taxon>Gammaproteobacteria</taxon>
        <taxon>Thiohalorhabdales</taxon>
        <taxon>Thiohalorhabdaceae</taxon>
        <taxon>Thiohalorhabdus</taxon>
    </lineage>
</organism>
<evidence type="ECO:0000313" key="4">
    <source>
        <dbReference type="EMBL" id="SCX99346.1"/>
    </source>
</evidence>
<dbReference type="AlphaFoldDB" id="A0A0P9CKP7"/>
<feature type="domain" description="Putative DNA-binding" evidence="2">
    <location>
        <begin position="17"/>
        <end position="103"/>
    </location>
</feature>
<accession>A0A0P9CKP7</accession>
<name>A0A0P9CKP7_9GAMM</name>
<feature type="region of interest" description="Disordered" evidence="1">
    <location>
        <begin position="1"/>
        <end position="41"/>
    </location>
</feature>
<dbReference type="InterPro" id="IPR018640">
    <property type="entry name" value="DUF2063"/>
</dbReference>
<dbReference type="InterPro" id="IPR044922">
    <property type="entry name" value="DUF2063_N_sf"/>
</dbReference>
<dbReference type="STRING" id="381306.AN478_10325"/>
<dbReference type="OrthoDB" id="4146344at2"/>
<dbReference type="InterPro" id="IPR054098">
    <property type="entry name" value="NGO1945-like_C"/>
</dbReference>
<feature type="domain" description="NGO1945-like C-terminal" evidence="3">
    <location>
        <begin position="156"/>
        <end position="251"/>
    </location>
</feature>
<dbReference type="Gene3D" id="3.90.930.50">
    <property type="match status" value="1"/>
</dbReference>
<dbReference type="Proteomes" id="UP000183104">
    <property type="component" value="Unassembled WGS sequence"/>
</dbReference>
<protein>
    <submittedName>
        <fullName evidence="4">Uncharacterized protein</fullName>
    </submittedName>
</protein>
<dbReference type="Gene3D" id="1.10.150.690">
    <property type="entry name" value="DUF2063"/>
    <property type="match status" value="1"/>
</dbReference>
<dbReference type="EMBL" id="FMUN01000002">
    <property type="protein sequence ID" value="SCX99346.1"/>
    <property type="molecule type" value="Genomic_DNA"/>
</dbReference>
<evidence type="ECO:0000259" key="3">
    <source>
        <dbReference type="Pfam" id="PF22106"/>
    </source>
</evidence>
<evidence type="ECO:0000256" key="1">
    <source>
        <dbReference type="SAM" id="MobiDB-lite"/>
    </source>
</evidence>
<dbReference type="Pfam" id="PF09836">
    <property type="entry name" value="DUF2063"/>
    <property type="match status" value="1"/>
</dbReference>
<proteinExistence type="predicted"/>
<dbReference type="RefSeq" id="WP_054966530.1">
    <property type="nucleotide sequence ID" value="NZ_FMUN01000002.1"/>
</dbReference>
<evidence type="ECO:0000259" key="2">
    <source>
        <dbReference type="Pfam" id="PF09836"/>
    </source>
</evidence>
<keyword evidence="5" id="KW-1185">Reference proteome</keyword>
<feature type="compositionally biased region" description="Basic and acidic residues" evidence="1">
    <location>
        <begin position="25"/>
        <end position="41"/>
    </location>
</feature>
<reference evidence="5" key="1">
    <citation type="submission" date="2016-10" db="EMBL/GenBank/DDBJ databases">
        <authorList>
            <person name="Varghese N."/>
        </authorList>
    </citation>
    <scope>NUCLEOTIDE SEQUENCE [LARGE SCALE GENOMIC DNA]</scope>
    <source>
        <strain evidence="5">HL 19</strain>
    </source>
</reference>
<evidence type="ECO:0000313" key="5">
    <source>
        <dbReference type="Proteomes" id="UP000183104"/>
    </source>
</evidence>